<dbReference type="Proteomes" id="UP001549143">
    <property type="component" value="Unassembled WGS sequence"/>
</dbReference>
<comment type="similarity">
    <text evidence="2">Belongs to the BA14k family.</text>
</comment>
<protein>
    <recommendedName>
        <fullName evidence="3">Lectin-like protein BA14k</fullName>
    </recommendedName>
</protein>
<comment type="function">
    <text evidence="6">Has immunoglobulin-binding and hemagglutination properties, and can bind to mannose. Essential for virulence. May be involved in LPS biosynthesis or polysaccharide transport.</text>
</comment>
<evidence type="ECO:0000313" key="8">
    <source>
        <dbReference type="EMBL" id="MET3660751.1"/>
    </source>
</evidence>
<dbReference type="InterPro" id="IPR012413">
    <property type="entry name" value="BA14K"/>
</dbReference>
<keyword evidence="4" id="KW-1003">Cell membrane</keyword>
<evidence type="ECO:0000256" key="1">
    <source>
        <dbReference type="ARBA" id="ARBA00004167"/>
    </source>
</evidence>
<comment type="subcellular location">
    <subcellularLocation>
        <location evidence="1">Membrane</location>
        <topology evidence="1">Single-pass membrane protein</topology>
    </subcellularLocation>
</comment>
<keyword evidence="9" id="KW-1185">Reference proteome</keyword>
<evidence type="ECO:0000256" key="7">
    <source>
        <dbReference type="SAM" id="MobiDB-lite"/>
    </source>
</evidence>
<evidence type="ECO:0000256" key="6">
    <source>
        <dbReference type="ARBA" id="ARBA00025321"/>
    </source>
</evidence>
<feature type="region of interest" description="Disordered" evidence="7">
    <location>
        <begin position="1"/>
        <end position="55"/>
    </location>
</feature>
<evidence type="ECO:0000256" key="5">
    <source>
        <dbReference type="ARBA" id="ARBA00022734"/>
    </source>
</evidence>
<gene>
    <name evidence="8" type="ORF">ABID44_001066</name>
</gene>
<proteinExistence type="inferred from homology"/>
<evidence type="ECO:0000256" key="2">
    <source>
        <dbReference type="ARBA" id="ARBA00010270"/>
    </source>
</evidence>
<dbReference type="EMBL" id="JBEPMN010000003">
    <property type="protein sequence ID" value="MET3660751.1"/>
    <property type="molecule type" value="Genomic_DNA"/>
</dbReference>
<evidence type="ECO:0000256" key="4">
    <source>
        <dbReference type="ARBA" id="ARBA00022475"/>
    </source>
</evidence>
<sequence>MSVPALAGPPPVSAPAAPVAAATNDVTQVRDHRWRRPPPRHWNRPHHRDDWRSRRSHHRSYYRGSGFYFGLGLGVPSYRHVEPRRYYRPAGDAHVRWCYNRYRSYRAWDNTFQPYHGPRRQCRSPYG</sequence>
<reference evidence="8 9" key="1">
    <citation type="submission" date="2024-06" db="EMBL/GenBank/DDBJ databases">
        <title>Genomic Encyclopedia of Type Strains, Phase IV (KMG-IV): sequencing the most valuable type-strain genomes for metagenomic binning, comparative biology and taxonomic classification.</title>
        <authorList>
            <person name="Goeker M."/>
        </authorList>
    </citation>
    <scope>NUCLEOTIDE SEQUENCE [LARGE SCALE GENOMIC DNA]</scope>
    <source>
        <strain evidence="8 9">DSM 19730</strain>
    </source>
</reference>
<accession>A0ABV2KI45</accession>
<evidence type="ECO:0000256" key="3">
    <source>
        <dbReference type="ARBA" id="ARBA00020552"/>
    </source>
</evidence>
<evidence type="ECO:0000313" key="9">
    <source>
        <dbReference type="Proteomes" id="UP001549143"/>
    </source>
</evidence>
<feature type="compositionally biased region" description="Basic residues" evidence="7">
    <location>
        <begin position="32"/>
        <end position="46"/>
    </location>
</feature>
<keyword evidence="4" id="KW-0472">Membrane</keyword>
<organism evidence="8 9">
    <name type="scientific">Aquamicrobium ahrensii</name>
    <dbReference type="NCBI Taxonomy" id="469551"/>
    <lineage>
        <taxon>Bacteria</taxon>
        <taxon>Pseudomonadati</taxon>
        <taxon>Pseudomonadota</taxon>
        <taxon>Alphaproteobacteria</taxon>
        <taxon>Hyphomicrobiales</taxon>
        <taxon>Phyllobacteriaceae</taxon>
        <taxon>Aquamicrobium</taxon>
    </lineage>
</organism>
<dbReference type="Pfam" id="PF07886">
    <property type="entry name" value="BA14K"/>
    <property type="match status" value="1"/>
</dbReference>
<dbReference type="RefSeq" id="WP_354150653.1">
    <property type="nucleotide sequence ID" value="NZ_JBEPMN010000003.1"/>
</dbReference>
<name>A0ABV2KI45_9HYPH</name>
<keyword evidence="5" id="KW-0430">Lectin</keyword>
<comment type="caution">
    <text evidence="8">The sequence shown here is derived from an EMBL/GenBank/DDBJ whole genome shotgun (WGS) entry which is preliminary data.</text>
</comment>